<feature type="compositionally biased region" description="Acidic residues" evidence="1">
    <location>
        <begin position="1"/>
        <end position="12"/>
    </location>
</feature>
<dbReference type="Pfam" id="PF01928">
    <property type="entry name" value="CYTH"/>
    <property type="match status" value="1"/>
</dbReference>
<sequence length="224" mass="23674">MSVAEEQPDELSAEPAGPAHSVEVELKFDVDDDTPLPDWSGLPGVVSVGAAELRELDAVYFDSDDLALAHAGYAVRRRTGGPDEGWHIKGARDAEGGRVERQWPLGKDTAEQGVPDAVADALATLVVASRLTPIARIRNRRHAFALGDADGGLVAEFVDDHVVASDERHGVERTWREWEFELGPAAPASADDRTALFAAAVQAVHAAGGRAAASDSKLARTLGA</sequence>
<reference evidence="4" key="1">
    <citation type="journal article" date="2019" name="Int. J. Syst. Evol. Microbiol.">
        <title>The Global Catalogue of Microorganisms (GCM) 10K type strain sequencing project: providing services to taxonomists for standard genome sequencing and annotation.</title>
        <authorList>
            <consortium name="The Broad Institute Genomics Platform"/>
            <consortium name="The Broad Institute Genome Sequencing Center for Infectious Disease"/>
            <person name="Wu L."/>
            <person name="Ma J."/>
        </authorList>
    </citation>
    <scope>NUCLEOTIDE SEQUENCE [LARGE SCALE GENOMIC DNA]</scope>
    <source>
        <strain evidence="4">JCM 18959</strain>
    </source>
</reference>
<dbReference type="SMART" id="SM01118">
    <property type="entry name" value="CYTH"/>
    <property type="match status" value="1"/>
</dbReference>
<organism evidence="3 4">
    <name type="scientific">Microbacterium yannicii</name>
    <dbReference type="NCBI Taxonomy" id="671622"/>
    <lineage>
        <taxon>Bacteria</taxon>
        <taxon>Bacillati</taxon>
        <taxon>Actinomycetota</taxon>
        <taxon>Actinomycetes</taxon>
        <taxon>Micrococcales</taxon>
        <taxon>Microbacteriaceae</taxon>
        <taxon>Microbacterium</taxon>
    </lineage>
</organism>
<dbReference type="RefSeq" id="WP_252787410.1">
    <property type="nucleotide sequence ID" value="NZ_BAABKZ010000005.1"/>
</dbReference>
<dbReference type="Gene3D" id="2.40.320.10">
    <property type="entry name" value="Hypothetical Protein Pfu-838710-001"/>
    <property type="match status" value="1"/>
</dbReference>
<gene>
    <name evidence="3" type="ORF">GCM10025760_31020</name>
</gene>
<dbReference type="Proteomes" id="UP001501407">
    <property type="component" value="Unassembled WGS sequence"/>
</dbReference>
<evidence type="ECO:0000313" key="4">
    <source>
        <dbReference type="Proteomes" id="UP001501407"/>
    </source>
</evidence>
<accession>A0ABP9MM95</accession>
<evidence type="ECO:0000256" key="1">
    <source>
        <dbReference type="SAM" id="MobiDB-lite"/>
    </source>
</evidence>
<feature type="region of interest" description="Disordered" evidence="1">
    <location>
        <begin position="1"/>
        <end position="22"/>
    </location>
</feature>
<dbReference type="InterPro" id="IPR023577">
    <property type="entry name" value="CYTH_domain"/>
</dbReference>
<dbReference type="InterPro" id="IPR033469">
    <property type="entry name" value="CYTH-like_dom_sf"/>
</dbReference>
<dbReference type="CDD" id="cd07374">
    <property type="entry name" value="CYTH-like_Pase"/>
    <property type="match status" value="1"/>
</dbReference>
<protein>
    <recommendedName>
        <fullName evidence="2">CYTH domain-containing protein</fullName>
    </recommendedName>
</protein>
<dbReference type="SUPFAM" id="SSF55154">
    <property type="entry name" value="CYTH-like phosphatases"/>
    <property type="match status" value="1"/>
</dbReference>
<dbReference type="EMBL" id="BAABKZ010000005">
    <property type="protein sequence ID" value="GAA5097176.1"/>
    <property type="molecule type" value="Genomic_DNA"/>
</dbReference>
<evidence type="ECO:0000259" key="2">
    <source>
        <dbReference type="SMART" id="SM01118"/>
    </source>
</evidence>
<feature type="domain" description="CYTH" evidence="2">
    <location>
        <begin position="21"/>
        <end position="224"/>
    </location>
</feature>
<keyword evidence="4" id="KW-1185">Reference proteome</keyword>
<evidence type="ECO:0000313" key="3">
    <source>
        <dbReference type="EMBL" id="GAA5097176.1"/>
    </source>
</evidence>
<name>A0ABP9MM95_9MICO</name>
<comment type="caution">
    <text evidence="3">The sequence shown here is derived from an EMBL/GenBank/DDBJ whole genome shotgun (WGS) entry which is preliminary data.</text>
</comment>
<proteinExistence type="predicted"/>